<dbReference type="SMART" id="SM00855">
    <property type="entry name" value="PGAM"/>
    <property type="match status" value="1"/>
</dbReference>
<evidence type="ECO:0000256" key="1">
    <source>
        <dbReference type="ARBA" id="ARBA00023152"/>
    </source>
</evidence>
<dbReference type="RefSeq" id="WP_338202893.1">
    <property type="nucleotide sequence ID" value="NZ_JAEKNR010000151.1"/>
</dbReference>
<dbReference type="Gene3D" id="3.40.50.1240">
    <property type="entry name" value="Phosphoglycerate mutase-like"/>
    <property type="match status" value="1"/>
</dbReference>
<dbReference type="AlphaFoldDB" id="A0A934K8X0"/>
<dbReference type="PROSITE" id="PS00175">
    <property type="entry name" value="PG_MUTASE"/>
    <property type="match status" value="1"/>
</dbReference>
<evidence type="ECO:0000256" key="4">
    <source>
        <dbReference type="PIRSR" id="PIRSR613078-2"/>
    </source>
</evidence>
<dbReference type="InterPro" id="IPR029033">
    <property type="entry name" value="His_PPase_superfam"/>
</dbReference>
<keyword evidence="1" id="KW-0324">Glycolysis</keyword>
<proteinExistence type="predicted"/>
<dbReference type="CDD" id="cd07067">
    <property type="entry name" value="HP_PGM_like"/>
    <property type="match status" value="1"/>
</dbReference>
<sequence length="233" mass="25461">MSSPERAQISNAAAPSAPVAPDTKEPSRKLPSRLFLVRHGESTWNWERRVQGQHDPPLSRRGRQQARELAARLGGHPVAGYYSSDLRRAQETAEPLTESLGRDPTLLPGLREIALGQWEGKTREELQAEFPAEWQAWSERPSWDIVPGGEGALPFEKRVLATLTEIQAAHPIGDVVCVTHGGVIQVLLGSVVAPDRGSDGLFPFVIENCSLTVLQRTGTRTVVTAVNDVCHLS</sequence>
<protein>
    <submittedName>
        <fullName evidence="6">Histidine phosphatase family protein</fullName>
    </submittedName>
</protein>
<dbReference type="EMBL" id="JAEKNR010000151">
    <property type="protein sequence ID" value="MBJ7599402.1"/>
    <property type="molecule type" value="Genomic_DNA"/>
</dbReference>
<dbReference type="PANTHER" id="PTHR48100">
    <property type="entry name" value="BROAD-SPECIFICITY PHOSPHATASE YOR283W-RELATED"/>
    <property type="match status" value="1"/>
</dbReference>
<dbReference type="InterPro" id="IPR001345">
    <property type="entry name" value="PG/BPGM_mutase_AS"/>
</dbReference>
<reference evidence="6" key="1">
    <citation type="submission" date="2020-10" db="EMBL/GenBank/DDBJ databases">
        <title>Ca. Dormibacterota MAGs.</title>
        <authorList>
            <person name="Montgomery K."/>
        </authorList>
    </citation>
    <scope>NUCLEOTIDE SEQUENCE [LARGE SCALE GENOMIC DNA]</scope>
    <source>
        <strain evidence="6">SC8812_S17_10</strain>
    </source>
</reference>
<evidence type="ECO:0000313" key="6">
    <source>
        <dbReference type="EMBL" id="MBJ7599402.1"/>
    </source>
</evidence>
<feature type="region of interest" description="Disordered" evidence="5">
    <location>
        <begin position="1"/>
        <end position="31"/>
    </location>
</feature>
<dbReference type="GO" id="GO:0005737">
    <property type="term" value="C:cytoplasm"/>
    <property type="evidence" value="ECO:0007669"/>
    <property type="project" value="TreeGrafter"/>
</dbReference>
<evidence type="ECO:0000313" key="7">
    <source>
        <dbReference type="Proteomes" id="UP000612893"/>
    </source>
</evidence>
<keyword evidence="7" id="KW-1185">Reference proteome</keyword>
<evidence type="ECO:0000256" key="3">
    <source>
        <dbReference type="PIRSR" id="PIRSR613078-1"/>
    </source>
</evidence>
<feature type="binding site" evidence="4">
    <location>
        <begin position="38"/>
        <end position="45"/>
    </location>
    <ligand>
        <name>substrate</name>
    </ligand>
</feature>
<dbReference type="Proteomes" id="UP000612893">
    <property type="component" value="Unassembled WGS sequence"/>
</dbReference>
<dbReference type="SUPFAM" id="SSF53254">
    <property type="entry name" value="Phosphoglycerate mutase-like"/>
    <property type="match status" value="1"/>
</dbReference>
<evidence type="ECO:0000256" key="5">
    <source>
        <dbReference type="SAM" id="MobiDB-lite"/>
    </source>
</evidence>
<feature type="active site" description="Proton donor/acceptor" evidence="3">
    <location>
        <position position="112"/>
    </location>
</feature>
<keyword evidence="2" id="KW-0413">Isomerase</keyword>
<gene>
    <name evidence="6" type="ORF">JF922_15160</name>
</gene>
<feature type="compositionally biased region" description="Low complexity" evidence="5">
    <location>
        <begin position="12"/>
        <end position="21"/>
    </location>
</feature>
<dbReference type="GO" id="GO:0016791">
    <property type="term" value="F:phosphatase activity"/>
    <property type="evidence" value="ECO:0007669"/>
    <property type="project" value="TreeGrafter"/>
</dbReference>
<comment type="caution">
    <text evidence="6">The sequence shown here is derived from an EMBL/GenBank/DDBJ whole genome shotgun (WGS) entry which is preliminary data.</text>
</comment>
<feature type="binding site" evidence="4">
    <location>
        <position position="88"/>
    </location>
    <ligand>
        <name>substrate</name>
    </ligand>
</feature>
<feature type="active site" description="Tele-phosphohistidine intermediate" evidence="3">
    <location>
        <position position="39"/>
    </location>
</feature>
<dbReference type="InterPro" id="IPR050275">
    <property type="entry name" value="PGM_Phosphatase"/>
</dbReference>
<dbReference type="InterPro" id="IPR013078">
    <property type="entry name" value="His_Pase_superF_clade-1"/>
</dbReference>
<dbReference type="Pfam" id="PF00300">
    <property type="entry name" value="His_Phos_1"/>
    <property type="match status" value="1"/>
</dbReference>
<evidence type="ECO:0000256" key="2">
    <source>
        <dbReference type="ARBA" id="ARBA00023235"/>
    </source>
</evidence>
<organism evidence="6 7">
    <name type="scientific">Candidatus Nephthysia bennettiae</name>
    <dbReference type="NCBI Taxonomy" id="3127016"/>
    <lineage>
        <taxon>Bacteria</taxon>
        <taxon>Bacillati</taxon>
        <taxon>Candidatus Dormiibacterota</taxon>
        <taxon>Candidatus Dormibacteria</taxon>
        <taxon>Candidatus Dormibacterales</taxon>
        <taxon>Candidatus Dormibacteraceae</taxon>
        <taxon>Candidatus Nephthysia</taxon>
    </lineage>
</organism>
<accession>A0A934K8X0</accession>
<feature type="compositionally biased region" description="Polar residues" evidence="5">
    <location>
        <begin position="1"/>
        <end position="11"/>
    </location>
</feature>
<dbReference type="PANTHER" id="PTHR48100:SF1">
    <property type="entry name" value="HISTIDINE PHOSPHATASE FAMILY PROTEIN-RELATED"/>
    <property type="match status" value="1"/>
</dbReference>
<name>A0A934K8X0_9BACT</name>